<dbReference type="GO" id="GO:0005524">
    <property type="term" value="F:ATP binding"/>
    <property type="evidence" value="ECO:0007669"/>
    <property type="project" value="UniProtKB-KW"/>
</dbReference>
<proteinExistence type="inferred from homology"/>
<keyword evidence="3" id="KW-0963">Cytoplasm</keyword>
<evidence type="ECO:0000256" key="2">
    <source>
        <dbReference type="ARBA" id="ARBA00022694"/>
    </source>
</evidence>
<keyword evidence="2 3" id="KW-0819">tRNA processing</keyword>
<feature type="binding site" evidence="3">
    <location>
        <begin position="7"/>
        <end position="20"/>
    </location>
    <ligand>
        <name>ATP</name>
        <dbReference type="ChEBI" id="CHEBI:30616"/>
    </ligand>
</feature>
<feature type="binding site" evidence="3">
    <location>
        <position position="101"/>
    </location>
    <ligand>
        <name>ATP</name>
        <dbReference type="ChEBI" id="CHEBI:30616"/>
    </ligand>
</feature>
<organism evidence="4 5">
    <name type="scientific">Companilactobacillus suantsaicola</name>
    <dbReference type="NCBI Taxonomy" id="2487723"/>
    <lineage>
        <taxon>Bacteria</taxon>
        <taxon>Bacillati</taxon>
        <taxon>Bacillota</taxon>
        <taxon>Bacilli</taxon>
        <taxon>Lactobacillales</taxon>
        <taxon>Lactobacillaceae</taxon>
        <taxon>Companilactobacillus</taxon>
    </lineage>
</organism>
<reference evidence="4 5" key="1">
    <citation type="submission" date="2018-10" db="EMBL/GenBank/DDBJ databases">
        <title>Lactobacillus sp. R7 and Lactobacillus sp. R19 isolated from fermented mustard green product of Taiwan.</title>
        <authorList>
            <person name="Lin S.-T."/>
        </authorList>
    </citation>
    <scope>NUCLEOTIDE SEQUENCE [LARGE SCALE GENOMIC DNA]</scope>
    <source>
        <strain evidence="4 5">BCRC 81127</strain>
    </source>
</reference>
<gene>
    <name evidence="3" type="primary">tmcAL</name>
    <name evidence="4" type="ORF">EGT49_03290</name>
</gene>
<dbReference type="PANTHER" id="PTHR37825:SF1">
    <property type="entry name" value="TRNA(MET) CYTIDINE ACETATE LIGASE"/>
    <property type="match status" value="1"/>
</dbReference>
<dbReference type="PANTHER" id="PTHR37825">
    <property type="entry name" value="TRNA(MET) CYTIDINE ACETATE LIGASE"/>
    <property type="match status" value="1"/>
</dbReference>
<accession>A0A4Z0JPJ3</accession>
<dbReference type="EMBL" id="RKLY01000006">
    <property type="protein sequence ID" value="TGD24294.1"/>
    <property type="molecule type" value="Genomic_DNA"/>
</dbReference>
<dbReference type="InterPro" id="IPR014729">
    <property type="entry name" value="Rossmann-like_a/b/a_fold"/>
</dbReference>
<evidence type="ECO:0000256" key="3">
    <source>
        <dbReference type="HAMAP-Rule" id="MF_01539"/>
    </source>
</evidence>
<keyword evidence="3" id="KW-0694">RNA-binding</keyword>
<dbReference type="SUPFAM" id="SSF52374">
    <property type="entry name" value="Nucleotidylyl transferase"/>
    <property type="match status" value="1"/>
</dbReference>
<dbReference type="OrthoDB" id="9769796at2"/>
<comment type="catalytic activity">
    <reaction evidence="3">
        <text>cytidine(34) in elongator tRNA(Met) + acetate + ATP = N(4)-acetylcytidine(34) in elongator tRNA(Met) + AMP + diphosphate</text>
        <dbReference type="Rhea" id="RHEA:58144"/>
        <dbReference type="Rhea" id="RHEA-COMP:10693"/>
        <dbReference type="Rhea" id="RHEA-COMP:10694"/>
        <dbReference type="ChEBI" id="CHEBI:30089"/>
        <dbReference type="ChEBI" id="CHEBI:30616"/>
        <dbReference type="ChEBI" id="CHEBI:33019"/>
        <dbReference type="ChEBI" id="CHEBI:74900"/>
        <dbReference type="ChEBI" id="CHEBI:82748"/>
        <dbReference type="ChEBI" id="CHEBI:456215"/>
    </reaction>
</comment>
<dbReference type="InterPro" id="IPR008513">
    <property type="entry name" value="tRNA(Met)_cyd_acetate_ligase"/>
</dbReference>
<comment type="subcellular location">
    <subcellularLocation>
        <location evidence="3">Cytoplasm</location>
    </subcellularLocation>
</comment>
<keyword evidence="1 3" id="KW-0436">Ligase</keyword>
<dbReference type="Gene3D" id="3.40.50.620">
    <property type="entry name" value="HUPs"/>
    <property type="match status" value="1"/>
</dbReference>
<dbReference type="NCBIfam" id="NF010191">
    <property type="entry name" value="PRK13670.1"/>
    <property type="match status" value="1"/>
</dbReference>
<sequence>MRVYGFIAEFNPFHNGHKLFIDKIKQKYHPDVLIAVMSGNFVQRGDFAVLDKWQRAKIAIENGVDLVIELPFAYAVQPAQYFASGAIKLLNALSVDKIVFGSESDLDFQALANKSLQLDGKFQQDYSQSSATNLTDFYRYNGLVVTHDPNQLLGLNYARSIVENHYDIGIETIIRKRDDYSATSIRQLFSEQKDFSDLVPSETWSAFQKERSVSWDDFFNYLKFQILSHSETELRQDYQMVEGLEYKLKKELDSSQNFTEFIERVKSKRYTMARLRRLMIYTLLNVKESEIKNVYQNPYLRVLGFDQVGQKYLNFLKQNDQTFITRVGKKEKTALELELRADSIRQLVDFSEQNFGRIPYMKGVR</sequence>
<feature type="binding site" evidence="3">
    <location>
        <position position="175"/>
    </location>
    <ligand>
        <name>ATP</name>
        <dbReference type="ChEBI" id="CHEBI:30616"/>
    </ligand>
</feature>
<keyword evidence="4" id="KW-0808">Transferase</keyword>
<dbReference type="GO" id="GO:0000049">
    <property type="term" value="F:tRNA binding"/>
    <property type="evidence" value="ECO:0007669"/>
    <property type="project" value="UniProtKB-KW"/>
</dbReference>
<comment type="caution">
    <text evidence="4">The sequence shown here is derived from an EMBL/GenBank/DDBJ whole genome shotgun (WGS) entry which is preliminary data.</text>
</comment>
<protein>
    <recommendedName>
        <fullName evidence="3">tRNA(Met) cytidine acetate ligase</fullName>
        <ecNumber evidence="3">6.3.4.-</ecNumber>
    </recommendedName>
</protein>
<dbReference type="Pfam" id="PF05636">
    <property type="entry name" value="HIGH_NTase1"/>
    <property type="match status" value="1"/>
</dbReference>
<dbReference type="GO" id="GO:0006400">
    <property type="term" value="P:tRNA modification"/>
    <property type="evidence" value="ECO:0007669"/>
    <property type="project" value="UniProtKB-UniRule"/>
</dbReference>
<keyword evidence="3" id="KW-0820">tRNA-binding</keyword>
<keyword evidence="5" id="KW-1185">Reference proteome</keyword>
<name>A0A4Z0JPJ3_9LACO</name>
<feature type="binding site" evidence="3">
    <location>
        <position position="150"/>
    </location>
    <ligand>
        <name>ATP</name>
        <dbReference type="ChEBI" id="CHEBI:30616"/>
    </ligand>
</feature>
<dbReference type="GO" id="GO:0016879">
    <property type="term" value="F:ligase activity, forming carbon-nitrogen bonds"/>
    <property type="evidence" value="ECO:0007669"/>
    <property type="project" value="UniProtKB-UniRule"/>
</dbReference>
<dbReference type="Proteomes" id="UP000298021">
    <property type="component" value="Unassembled WGS sequence"/>
</dbReference>
<comment type="function">
    <text evidence="3">Catalyzes the formation of N(4)-acetylcytidine (ac(4)C) at the wobble position of elongator tRNA(Met), using acetate and ATP as substrates. First activates an acetate ion to form acetyladenylate (Ac-AMP) and then transfers the acetyl group to tRNA to form ac(4)C34.</text>
</comment>
<keyword evidence="3" id="KW-0547">Nucleotide-binding</keyword>
<dbReference type="RefSeq" id="WP_135371534.1">
    <property type="nucleotide sequence ID" value="NZ_RKLY01000006.1"/>
</dbReference>
<keyword evidence="3" id="KW-0067">ATP-binding</keyword>
<comment type="similarity">
    <text evidence="3">Belongs to the TmcAL family.</text>
</comment>
<evidence type="ECO:0000313" key="5">
    <source>
        <dbReference type="Proteomes" id="UP000298021"/>
    </source>
</evidence>
<dbReference type="AlphaFoldDB" id="A0A4Z0JPJ3"/>
<dbReference type="HAMAP" id="MF_01539">
    <property type="entry name" value="TmcAL"/>
    <property type="match status" value="1"/>
</dbReference>
<dbReference type="GO" id="GO:0016740">
    <property type="term" value="F:transferase activity"/>
    <property type="evidence" value="ECO:0007669"/>
    <property type="project" value="UniProtKB-KW"/>
</dbReference>
<comment type="caution">
    <text evidence="3">Lacks conserved residue(s) required for the propagation of feature annotation.</text>
</comment>
<dbReference type="GO" id="GO:0005737">
    <property type="term" value="C:cytoplasm"/>
    <property type="evidence" value="ECO:0007669"/>
    <property type="project" value="UniProtKB-SubCell"/>
</dbReference>
<evidence type="ECO:0000256" key="1">
    <source>
        <dbReference type="ARBA" id="ARBA00022598"/>
    </source>
</evidence>
<evidence type="ECO:0000313" key="4">
    <source>
        <dbReference type="EMBL" id="TGD24294.1"/>
    </source>
</evidence>
<dbReference type="EC" id="6.3.4.-" evidence="3"/>